<accession>A0A6N2NBU5</accession>
<dbReference type="PANTHER" id="PTHR35475:SF1">
    <property type="entry name" value="WD REPEAT PROTEIN"/>
    <property type="match status" value="1"/>
</dbReference>
<organism evidence="1">
    <name type="scientific">Salix viminalis</name>
    <name type="common">Common osier</name>
    <name type="synonym">Basket willow</name>
    <dbReference type="NCBI Taxonomy" id="40686"/>
    <lineage>
        <taxon>Eukaryota</taxon>
        <taxon>Viridiplantae</taxon>
        <taxon>Streptophyta</taxon>
        <taxon>Embryophyta</taxon>
        <taxon>Tracheophyta</taxon>
        <taxon>Spermatophyta</taxon>
        <taxon>Magnoliopsida</taxon>
        <taxon>eudicotyledons</taxon>
        <taxon>Gunneridae</taxon>
        <taxon>Pentapetalae</taxon>
        <taxon>rosids</taxon>
        <taxon>fabids</taxon>
        <taxon>Malpighiales</taxon>
        <taxon>Salicaceae</taxon>
        <taxon>Saliceae</taxon>
        <taxon>Salix</taxon>
    </lineage>
</organism>
<gene>
    <name evidence="1" type="ORF">SVIM_LOCUS482315</name>
</gene>
<proteinExistence type="predicted"/>
<protein>
    <submittedName>
        <fullName evidence="1">Uncharacterized protein</fullName>
    </submittedName>
</protein>
<dbReference type="AlphaFoldDB" id="A0A6N2NBU5"/>
<name>A0A6N2NBU5_SALVM</name>
<sequence length="164" mass="18479">MGSNRSSLSIQRRVGVRRSVMGRNGRSVIGYRDGSVIHVDGEPKLTRFEPDECYGFLVVNAQPGIVRRIPKASSTSFSISPKISSVLFFSELYTRLHDQTSDQDRARVAVITLLIALALKEHPEWIKNSNLFGGSFPPWILACAVIVFTRTRKRTKDFLKKWGL</sequence>
<dbReference type="PANTHER" id="PTHR35475">
    <property type="entry name" value="WD REPEAT PROTEIN"/>
    <property type="match status" value="1"/>
</dbReference>
<reference evidence="1" key="1">
    <citation type="submission" date="2019-03" db="EMBL/GenBank/DDBJ databases">
        <authorList>
            <person name="Mank J."/>
            <person name="Almeida P."/>
        </authorList>
    </citation>
    <scope>NUCLEOTIDE SEQUENCE</scope>
    <source>
        <strain evidence="1">78183</strain>
    </source>
</reference>
<dbReference type="EMBL" id="CAADRP010002204">
    <property type="protein sequence ID" value="VFU63392.1"/>
    <property type="molecule type" value="Genomic_DNA"/>
</dbReference>
<evidence type="ECO:0000313" key="1">
    <source>
        <dbReference type="EMBL" id="VFU63392.1"/>
    </source>
</evidence>